<comment type="caution">
    <text evidence="3">The sequence shown here is derived from an EMBL/GenBank/DDBJ whole genome shotgun (WGS) entry which is preliminary data.</text>
</comment>
<feature type="region of interest" description="Disordered" evidence="1">
    <location>
        <begin position="1"/>
        <end position="179"/>
    </location>
</feature>
<dbReference type="PANTHER" id="PTHR23248:SF9">
    <property type="entry name" value="PHOSPHOLIPID SCRAMBLASE"/>
    <property type="match status" value="1"/>
</dbReference>
<feature type="compositionally biased region" description="Low complexity" evidence="1">
    <location>
        <begin position="92"/>
        <end position="167"/>
    </location>
</feature>
<name>A0ABC9YT79_9NOCA</name>
<reference evidence="4" key="1">
    <citation type="submission" date="2015-07" db="EMBL/GenBank/DDBJ databases">
        <title>Nocardia seriolae U-1 whole genome shotgun sequence.</title>
        <authorList>
            <person name="Imajoh M."/>
            <person name="Fukumoto Y."/>
            <person name="Sukeda M."/>
            <person name="Yamane J."/>
            <person name="Yamasaki K."/>
            <person name="Shimizu M."/>
            <person name="Ohnishi K."/>
            <person name="Oshima S."/>
        </authorList>
    </citation>
    <scope>NUCLEOTIDE SEQUENCE [LARGE SCALE GENOMIC DNA]</scope>
    <source>
        <strain evidence="4">U-1</strain>
    </source>
</reference>
<proteinExistence type="predicted"/>
<evidence type="ECO:0000259" key="2">
    <source>
        <dbReference type="Pfam" id="PF10708"/>
    </source>
</evidence>
<dbReference type="EMBL" id="BBYQ01000030">
    <property type="protein sequence ID" value="GAP28181.1"/>
    <property type="molecule type" value="Genomic_DNA"/>
</dbReference>
<feature type="domain" description="DUF2510" evidence="2">
    <location>
        <begin position="5"/>
        <end position="37"/>
    </location>
</feature>
<dbReference type="Gene3D" id="2.40.160.200">
    <property type="entry name" value="LURP1-related"/>
    <property type="match status" value="1"/>
</dbReference>
<dbReference type="Pfam" id="PF03803">
    <property type="entry name" value="Scramblase"/>
    <property type="match status" value="1"/>
</dbReference>
<organism evidence="3 4">
    <name type="scientific">Nocardia seriolae</name>
    <dbReference type="NCBI Taxonomy" id="37332"/>
    <lineage>
        <taxon>Bacteria</taxon>
        <taxon>Bacillati</taxon>
        <taxon>Actinomycetota</taxon>
        <taxon>Actinomycetes</taxon>
        <taxon>Mycobacteriales</taxon>
        <taxon>Nocardiaceae</taxon>
        <taxon>Nocardia</taxon>
    </lineage>
</organism>
<dbReference type="Pfam" id="PF10708">
    <property type="entry name" value="DUF2510"/>
    <property type="match status" value="1"/>
</dbReference>
<dbReference type="PANTHER" id="PTHR23248">
    <property type="entry name" value="PHOSPHOLIPID SCRAMBLASE-RELATED"/>
    <property type="match status" value="1"/>
</dbReference>
<dbReference type="AlphaFoldDB" id="A0ABC9YT79"/>
<dbReference type="InterPro" id="IPR038595">
    <property type="entry name" value="LOR_sf"/>
</dbReference>
<dbReference type="SUPFAM" id="SSF54518">
    <property type="entry name" value="Tubby C-terminal domain-like"/>
    <property type="match status" value="1"/>
</dbReference>
<feature type="compositionally biased region" description="Polar residues" evidence="1">
    <location>
        <begin position="64"/>
        <end position="91"/>
    </location>
</feature>
<dbReference type="InterPro" id="IPR018929">
    <property type="entry name" value="DUF2510"/>
</dbReference>
<keyword evidence="4" id="KW-1185">Reference proteome</keyword>
<dbReference type="GeneID" id="93374724"/>
<dbReference type="InterPro" id="IPR005552">
    <property type="entry name" value="Scramblase"/>
</dbReference>
<reference evidence="3 4" key="2">
    <citation type="journal article" date="2016" name="Genome Announc.">
        <title>Draft Genome Sequence of Erythromycin- and Oxytetracycline-Sensitive Nocardia seriolae Strain U-1 (NBRC 110359).</title>
        <authorList>
            <person name="Imajoh M."/>
            <person name="Sukeda M."/>
            <person name="Shimizu M."/>
            <person name="Yamane J."/>
            <person name="Ohnishi K."/>
            <person name="Oshima S."/>
        </authorList>
    </citation>
    <scope>NUCLEOTIDE SEQUENCE [LARGE SCALE GENOMIC DNA]</scope>
    <source>
        <strain evidence="3 4">U-1</strain>
    </source>
</reference>
<gene>
    <name evidence="3" type="ORF">NSK11_contig00030-0010</name>
</gene>
<evidence type="ECO:0000313" key="4">
    <source>
        <dbReference type="Proteomes" id="UP000037179"/>
    </source>
</evidence>
<protein>
    <recommendedName>
        <fullName evidence="2">DUF2510 domain-containing protein</fullName>
    </recommendedName>
</protein>
<dbReference type="Proteomes" id="UP000037179">
    <property type="component" value="Unassembled WGS sequence"/>
</dbReference>
<feature type="compositionally biased region" description="Low complexity" evidence="1">
    <location>
        <begin position="30"/>
        <end position="63"/>
    </location>
</feature>
<accession>A0ABC9YT79</accession>
<evidence type="ECO:0000256" key="1">
    <source>
        <dbReference type="SAM" id="MobiDB-lite"/>
    </source>
</evidence>
<dbReference type="RefSeq" id="WP_033087261.1">
    <property type="nucleotide sequence ID" value="NZ_AP017900.1"/>
</dbReference>
<evidence type="ECO:0000313" key="3">
    <source>
        <dbReference type="EMBL" id="GAP28181.1"/>
    </source>
</evidence>
<dbReference type="InterPro" id="IPR025659">
    <property type="entry name" value="Tubby-like_C"/>
</dbReference>
<sequence>MSQPAGWYPERPGSPVLRWWDGSQWTNHTQPQQQPAQAPQQPDRPQSDQFAQQLRPQHQNQPQTGGQPQAQRPQTGGQPYAQQPATGGQSYAQQPQTGGQPAAQPQPQQIQQQYGAQPQQQYGPQPQQQFGQQPYGQGPQQQYGQRPSHPQQGQPYGGPPQQFGGRPEASPWELEVGGANNPADIQRQVQQQAGIAPAQAGGGTVFTEPVLVVNQKVKLIEMVNEYSVFDQHGRQIGAVAEVGQSALKKAVRFLSSYDQFMTHRLEIRDPHGQCLMRITRPAKILKSKFLLEHGNGAPIGEIIQENMIGKINFAFVVNGQQIGGIRAENWRAWNFAIHDHTGQEVARITKTWEGLLKTMFTTADNYVVQIHRQLPPPLLSMVVASGLAIDTALKQDQRGWN</sequence>